<dbReference type="EMBL" id="CM010629">
    <property type="protein sequence ID" value="RID75605.1"/>
    <property type="molecule type" value="Genomic_DNA"/>
</dbReference>
<proteinExistence type="predicted"/>
<keyword evidence="1" id="KW-0812">Transmembrane</keyword>
<feature type="transmembrane region" description="Helical" evidence="1">
    <location>
        <begin position="35"/>
        <end position="56"/>
    </location>
</feature>
<reference evidence="2 3" key="1">
    <citation type="submission" date="2018-06" db="EMBL/GenBank/DDBJ databases">
        <title>WGS assembly of Brassica rapa FPsc.</title>
        <authorList>
            <person name="Bowman J."/>
            <person name="Kohchi T."/>
            <person name="Yamato K."/>
            <person name="Jenkins J."/>
            <person name="Shu S."/>
            <person name="Ishizaki K."/>
            <person name="Yamaoka S."/>
            <person name="Nishihama R."/>
            <person name="Nakamura Y."/>
            <person name="Berger F."/>
            <person name="Adam C."/>
            <person name="Aki S."/>
            <person name="Althoff F."/>
            <person name="Araki T."/>
            <person name="Arteaga-Vazquez M."/>
            <person name="Balasubrmanian S."/>
            <person name="Bauer D."/>
            <person name="Boehm C."/>
            <person name="Briginshaw L."/>
            <person name="Caballero-Perez J."/>
            <person name="Catarino B."/>
            <person name="Chen F."/>
            <person name="Chiyoda S."/>
            <person name="Chovatia M."/>
            <person name="Davies K."/>
            <person name="Delmans M."/>
            <person name="Demura T."/>
            <person name="Dierschke T."/>
            <person name="Dolan L."/>
            <person name="Dorantes-Acosta A."/>
            <person name="Eklund D."/>
            <person name="Florent S."/>
            <person name="Flores-Sandoval E."/>
            <person name="Fujiyama A."/>
            <person name="Fukuzawa H."/>
            <person name="Galik B."/>
            <person name="Grimanelli D."/>
            <person name="Grimwood J."/>
            <person name="Grossniklaus U."/>
            <person name="Hamada T."/>
            <person name="Haseloff J."/>
            <person name="Hetherington A."/>
            <person name="Higo A."/>
            <person name="Hirakawa Y."/>
            <person name="Hundley H."/>
            <person name="Ikeda Y."/>
            <person name="Inoue K."/>
            <person name="Inoue S."/>
            <person name="Ishida S."/>
            <person name="Jia Q."/>
            <person name="Kakita M."/>
            <person name="Kanazawa T."/>
            <person name="Kawai Y."/>
            <person name="Kawashima T."/>
            <person name="Kennedy M."/>
            <person name="Kinose K."/>
            <person name="Kinoshita T."/>
            <person name="Kohara Y."/>
            <person name="Koide E."/>
            <person name="Komatsu K."/>
            <person name="Kopischke S."/>
            <person name="Kubo M."/>
            <person name="Kyozuka J."/>
            <person name="Lagercrantz U."/>
            <person name="Lin S."/>
            <person name="Lindquist E."/>
            <person name="Lipzen A."/>
            <person name="Lu C."/>
            <person name="Luna E."/>
            <person name="Martienssen R."/>
            <person name="Minamino N."/>
            <person name="Mizutani M."/>
            <person name="Mizutani M."/>
            <person name="Mochizuki N."/>
            <person name="Monte I."/>
            <person name="Mosher R."/>
            <person name="Nagasaki H."/>
            <person name="Nakagami H."/>
            <person name="Naramoto S."/>
            <person name="Nishitani K."/>
            <person name="Ohtani M."/>
            <person name="Okamoto T."/>
            <person name="Okumura M."/>
            <person name="Phillips J."/>
            <person name="Pollak B."/>
            <person name="Reinders A."/>
            <person name="Roevekamp M."/>
            <person name="Sano R."/>
            <person name="Sawa S."/>
            <person name="Schmid M."/>
            <person name="Shirakawa M."/>
            <person name="Solano R."/>
            <person name="Spunde A."/>
            <person name="Suetsugu N."/>
            <person name="Sugano S."/>
            <person name="Sugiyama A."/>
            <person name="Sun R."/>
            <person name="Suzuki Y."/>
            <person name="Takenaka M."/>
            <person name="Takezawa D."/>
            <person name="Tomogane H."/>
            <person name="Tsuzuki M."/>
            <person name="Ueda T."/>
            <person name="Umeda M."/>
            <person name="Ward J."/>
            <person name="Watanabe Y."/>
            <person name="Yazaki K."/>
            <person name="Yokoyama R."/>
            <person name="Yoshitake Y."/>
            <person name="Yotsui I."/>
            <person name="Zachgo S."/>
            <person name="Schmutz J."/>
        </authorList>
    </citation>
    <scope>NUCLEOTIDE SEQUENCE [LARGE SCALE GENOMIC DNA]</scope>
    <source>
        <strain evidence="3">cv. B-3</strain>
    </source>
</reference>
<evidence type="ECO:0000313" key="2">
    <source>
        <dbReference type="EMBL" id="RID75605.1"/>
    </source>
</evidence>
<accession>A0A398ADP8</accession>
<keyword evidence="1" id="KW-1133">Transmembrane helix</keyword>
<dbReference type="Proteomes" id="UP000264353">
    <property type="component" value="Chromosome A2"/>
</dbReference>
<protein>
    <submittedName>
        <fullName evidence="2">Uncharacterized protein</fullName>
    </submittedName>
</protein>
<name>A0A398ADP8_BRACM</name>
<evidence type="ECO:0000256" key="1">
    <source>
        <dbReference type="SAM" id="Phobius"/>
    </source>
</evidence>
<gene>
    <name evidence="2" type="ORF">BRARA_B02640</name>
</gene>
<evidence type="ECO:0000313" key="3">
    <source>
        <dbReference type="Proteomes" id="UP000264353"/>
    </source>
</evidence>
<sequence>LLCERRKNSGVYLLEIEEKFNFVAWRKEQVGAARVFCFLVALAGQSVMQMFCPLVYDLITVLPFFLL</sequence>
<organism evidence="2 3">
    <name type="scientific">Brassica campestris</name>
    <name type="common">Field mustard</name>
    <dbReference type="NCBI Taxonomy" id="3711"/>
    <lineage>
        <taxon>Eukaryota</taxon>
        <taxon>Viridiplantae</taxon>
        <taxon>Streptophyta</taxon>
        <taxon>Embryophyta</taxon>
        <taxon>Tracheophyta</taxon>
        <taxon>Spermatophyta</taxon>
        <taxon>Magnoliopsida</taxon>
        <taxon>eudicotyledons</taxon>
        <taxon>Gunneridae</taxon>
        <taxon>Pentapetalae</taxon>
        <taxon>rosids</taxon>
        <taxon>malvids</taxon>
        <taxon>Brassicales</taxon>
        <taxon>Brassicaceae</taxon>
        <taxon>Brassiceae</taxon>
        <taxon>Brassica</taxon>
    </lineage>
</organism>
<feature type="non-terminal residue" evidence="2">
    <location>
        <position position="1"/>
    </location>
</feature>
<keyword evidence="1" id="KW-0472">Membrane</keyword>
<dbReference type="AlphaFoldDB" id="A0A398ADP8"/>